<feature type="transmembrane region" description="Helical" evidence="5">
    <location>
        <begin position="432"/>
        <end position="451"/>
    </location>
</feature>
<feature type="transmembrane region" description="Helical" evidence="5">
    <location>
        <begin position="267"/>
        <end position="288"/>
    </location>
</feature>
<evidence type="ECO:0000259" key="6">
    <source>
        <dbReference type="Pfam" id="PF01490"/>
    </source>
</evidence>
<protein>
    <recommendedName>
        <fullName evidence="6">Amino acid transporter transmembrane domain-containing protein</fullName>
    </recommendedName>
</protein>
<evidence type="ECO:0000256" key="4">
    <source>
        <dbReference type="ARBA" id="ARBA00023136"/>
    </source>
</evidence>
<keyword evidence="2 5" id="KW-0812">Transmembrane</keyword>
<dbReference type="GO" id="GO:0016020">
    <property type="term" value="C:membrane"/>
    <property type="evidence" value="ECO:0007669"/>
    <property type="project" value="UniProtKB-SubCell"/>
</dbReference>
<feature type="transmembrane region" description="Helical" evidence="5">
    <location>
        <begin position="127"/>
        <end position="150"/>
    </location>
</feature>
<feature type="transmembrane region" description="Helical" evidence="5">
    <location>
        <begin position="193"/>
        <end position="213"/>
    </location>
</feature>
<feature type="transmembrane region" description="Helical" evidence="5">
    <location>
        <begin position="21"/>
        <end position="43"/>
    </location>
</feature>
<dbReference type="Pfam" id="PF01490">
    <property type="entry name" value="Aa_trans"/>
    <property type="match status" value="1"/>
</dbReference>
<evidence type="ECO:0000313" key="7">
    <source>
        <dbReference type="EMBL" id="KAI6647237.1"/>
    </source>
</evidence>
<feature type="transmembrane region" description="Helical" evidence="5">
    <location>
        <begin position="358"/>
        <end position="388"/>
    </location>
</feature>
<name>A0AAV7JEM3_9METZ</name>
<evidence type="ECO:0000256" key="2">
    <source>
        <dbReference type="ARBA" id="ARBA00022692"/>
    </source>
</evidence>
<comment type="caution">
    <text evidence="7">The sequence shown here is derived from an EMBL/GenBank/DDBJ whole genome shotgun (WGS) entry which is preliminary data.</text>
</comment>
<keyword evidence="3 5" id="KW-1133">Transmembrane helix</keyword>
<accession>A0AAV7JEM3</accession>
<keyword evidence="8" id="KW-1185">Reference proteome</keyword>
<feature type="domain" description="Amino acid transporter transmembrane" evidence="6">
    <location>
        <begin position="25"/>
        <end position="468"/>
    </location>
</feature>
<proteinExistence type="predicted"/>
<feature type="transmembrane region" description="Helical" evidence="5">
    <location>
        <begin position="409"/>
        <end position="426"/>
    </location>
</feature>
<dbReference type="InterPro" id="IPR013057">
    <property type="entry name" value="AA_transpt_TM"/>
</dbReference>
<dbReference type="EMBL" id="JAKMXF010000343">
    <property type="protein sequence ID" value="KAI6647237.1"/>
    <property type="molecule type" value="Genomic_DNA"/>
</dbReference>
<evidence type="ECO:0000256" key="1">
    <source>
        <dbReference type="ARBA" id="ARBA00004370"/>
    </source>
</evidence>
<feature type="transmembrane region" description="Helical" evidence="5">
    <location>
        <begin position="225"/>
        <end position="247"/>
    </location>
</feature>
<keyword evidence="4 5" id="KW-0472">Membrane</keyword>
<sequence length="564" mass="63739">MNDNSESIFKSKKLKTPAKPQFNVIIGYFYNLNFILGTGFLGIPFTFYNAGILPSLLTLTLLSVTGCITALWMLEILGRARVLNKLRGGTSKENLINDNSDDIVEYNSNIYVISQKRKFEMTELSEIMFGLVGKIIFVIIMIIYSCLTLWSMAAVVGTSWSTNIPINTSVVIECNATDFTKTYFPIETRCFNFYRICVSVFGLVVTLLSLLELNEQKYIQAVFSILRFVALTSIIIFSIFIIIHNISTPHNPLPPTLQNTNSTSVDLLLRFDIKWWLVTIPVLVYAQNLHQGIPSLTHPVMPKRRLKPMLIATFITTWSFYTILGIVVSFAFMSLVNENATLNWDYFTHAANNIGVKIISYFIILFPSLDIISAYPLVVTTLANNVYLVLMRRDTSESILSWKDRIGKLIFRLFFAFIPLLGALFISNLVTVLNFAGLFAFMMLFLLPISCQFQSKRLCKKEIEDFRVDDIQTIFEPLATRPESIGTESHFSEQTVSPAREYSPLRQRSVKKCALKDMLLNIEAKTPYSGWYSSNIVVIIVSLVAGVCFALAVGSVIYTLIGKD</sequence>
<feature type="transmembrane region" description="Helical" evidence="5">
    <location>
        <begin position="55"/>
        <end position="77"/>
    </location>
</feature>
<organism evidence="7 8">
    <name type="scientific">Oopsacas minuta</name>
    <dbReference type="NCBI Taxonomy" id="111878"/>
    <lineage>
        <taxon>Eukaryota</taxon>
        <taxon>Metazoa</taxon>
        <taxon>Porifera</taxon>
        <taxon>Hexactinellida</taxon>
        <taxon>Hexasterophora</taxon>
        <taxon>Lyssacinosida</taxon>
        <taxon>Leucopsacidae</taxon>
        <taxon>Oopsacas</taxon>
    </lineage>
</organism>
<evidence type="ECO:0000256" key="5">
    <source>
        <dbReference type="SAM" id="Phobius"/>
    </source>
</evidence>
<comment type="subcellular location">
    <subcellularLocation>
        <location evidence="1">Membrane</location>
    </subcellularLocation>
</comment>
<dbReference type="PANTHER" id="PTHR16189:SF2">
    <property type="entry name" value="AMINO ACID TRANSPORTER TRANSMEMBRANE DOMAIN-CONTAINING PROTEIN"/>
    <property type="match status" value="1"/>
</dbReference>
<feature type="transmembrane region" description="Helical" evidence="5">
    <location>
        <begin position="309"/>
        <end position="336"/>
    </location>
</feature>
<dbReference type="PANTHER" id="PTHR16189">
    <property type="entry name" value="TRANSMEMBRANE PROTEIN 104-RELATED"/>
    <property type="match status" value="1"/>
</dbReference>
<evidence type="ECO:0000256" key="3">
    <source>
        <dbReference type="ARBA" id="ARBA00022989"/>
    </source>
</evidence>
<feature type="transmembrane region" description="Helical" evidence="5">
    <location>
        <begin position="536"/>
        <end position="561"/>
    </location>
</feature>
<dbReference type="AlphaFoldDB" id="A0AAV7JEM3"/>
<dbReference type="Proteomes" id="UP001165289">
    <property type="component" value="Unassembled WGS sequence"/>
</dbReference>
<evidence type="ECO:0000313" key="8">
    <source>
        <dbReference type="Proteomes" id="UP001165289"/>
    </source>
</evidence>
<gene>
    <name evidence="7" type="ORF">LOD99_12234</name>
</gene>
<reference evidence="7 8" key="1">
    <citation type="journal article" date="2023" name="BMC Biol.">
        <title>The compact genome of the sponge Oopsacas minuta (Hexactinellida) is lacking key metazoan core genes.</title>
        <authorList>
            <person name="Santini S."/>
            <person name="Schenkelaars Q."/>
            <person name="Jourda C."/>
            <person name="Duchesne M."/>
            <person name="Belahbib H."/>
            <person name="Rocher C."/>
            <person name="Selva M."/>
            <person name="Riesgo A."/>
            <person name="Vervoort M."/>
            <person name="Leys S.P."/>
            <person name="Kodjabachian L."/>
            <person name="Le Bivic A."/>
            <person name="Borchiellini C."/>
            <person name="Claverie J.M."/>
            <person name="Renard E."/>
        </authorList>
    </citation>
    <scope>NUCLEOTIDE SEQUENCE [LARGE SCALE GENOMIC DNA]</scope>
    <source>
        <strain evidence="7">SPO-2</strain>
    </source>
</reference>